<proteinExistence type="predicted"/>
<dbReference type="Pfam" id="PF09678">
    <property type="entry name" value="Caa3_CtaG"/>
    <property type="match status" value="1"/>
</dbReference>
<comment type="subcellular location">
    <subcellularLocation>
        <location evidence="1">Cell membrane</location>
        <topology evidence="1">Multi-pass membrane protein</topology>
    </subcellularLocation>
</comment>
<keyword evidence="8" id="KW-1185">Reference proteome</keyword>
<organism evidence="7 8">
    <name type="scientific">Bacillus salipaludis</name>
    <dbReference type="NCBI Taxonomy" id="2547811"/>
    <lineage>
        <taxon>Bacteria</taxon>
        <taxon>Bacillati</taxon>
        <taxon>Bacillota</taxon>
        <taxon>Bacilli</taxon>
        <taxon>Bacillales</taxon>
        <taxon>Bacillaceae</taxon>
        <taxon>Bacillus</taxon>
    </lineage>
</organism>
<dbReference type="EMBL" id="JBJHQH010000009">
    <property type="protein sequence ID" value="MFK9092593.1"/>
    <property type="molecule type" value="Genomic_DNA"/>
</dbReference>
<evidence type="ECO:0000256" key="3">
    <source>
        <dbReference type="ARBA" id="ARBA00022692"/>
    </source>
</evidence>
<gene>
    <name evidence="7" type="ORF">ACJEBI_14005</name>
</gene>
<evidence type="ECO:0000313" key="8">
    <source>
        <dbReference type="Proteomes" id="UP001623041"/>
    </source>
</evidence>
<feature type="transmembrane region" description="Helical" evidence="6">
    <location>
        <begin position="81"/>
        <end position="107"/>
    </location>
</feature>
<feature type="transmembrane region" description="Helical" evidence="6">
    <location>
        <begin position="47"/>
        <end position="69"/>
    </location>
</feature>
<keyword evidence="3 6" id="KW-0812">Transmembrane</keyword>
<protein>
    <submittedName>
        <fullName evidence="7">Cytochrome c oxidase assembly protein</fullName>
    </submittedName>
</protein>
<reference evidence="7 8" key="1">
    <citation type="submission" date="2024-11" db="EMBL/GenBank/DDBJ databases">
        <authorList>
            <person name="Lucas J.A."/>
        </authorList>
    </citation>
    <scope>NUCLEOTIDE SEQUENCE [LARGE SCALE GENOMIC DNA]</scope>
    <source>
        <strain evidence="7 8">Z 5.4</strain>
    </source>
</reference>
<dbReference type="RefSeq" id="WP_406581166.1">
    <property type="nucleotide sequence ID" value="NZ_JBJHQH010000009.1"/>
</dbReference>
<feature type="transmembrane region" description="Helical" evidence="6">
    <location>
        <begin position="232"/>
        <end position="251"/>
    </location>
</feature>
<evidence type="ECO:0000313" key="7">
    <source>
        <dbReference type="EMBL" id="MFK9092593.1"/>
    </source>
</evidence>
<keyword evidence="2" id="KW-1003">Cell membrane</keyword>
<dbReference type="InterPro" id="IPR019108">
    <property type="entry name" value="Caa3_assmbl_CtaG-rel"/>
</dbReference>
<evidence type="ECO:0000256" key="6">
    <source>
        <dbReference type="SAM" id="Phobius"/>
    </source>
</evidence>
<keyword evidence="4 6" id="KW-1133">Transmembrane helix</keyword>
<sequence length="265" mass="29728">MNKNHLYHCNGFPVEFMMSLLFVVVSVMYIGAAIASNRHSHLRKWPLYRSFFWLLGILCAAAAMLGPLAGRSHIDFTAHMIGHLLLGMLAPLLLVLAAPMTLVLRTLNVKTARRLSRVLKSWPVRTLSNPIVATLLNFGGLWILYTTNLYSAMYQNILLHLFIHFHVLIAGYLFTMSMIYIDPTPHGSSFIYRAIVLVIALASHGILSKYIYAQPPAGVLAVQAEIGGMLMYYGGDAIDIILVFIFCLHWFRANRPRTKVHESAS</sequence>
<accession>A0ABW8RGJ0</accession>
<comment type="caution">
    <text evidence="7">The sequence shown here is derived from an EMBL/GenBank/DDBJ whole genome shotgun (WGS) entry which is preliminary data.</text>
</comment>
<feature type="transmembrane region" description="Helical" evidence="6">
    <location>
        <begin position="16"/>
        <end position="35"/>
    </location>
</feature>
<dbReference type="Proteomes" id="UP001623041">
    <property type="component" value="Unassembled WGS sequence"/>
</dbReference>
<name>A0ABW8RGJ0_9BACI</name>
<keyword evidence="5 6" id="KW-0472">Membrane</keyword>
<evidence type="ECO:0000256" key="1">
    <source>
        <dbReference type="ARBA" id="ARBA00004651"/>
    </source>
</evidence>
<feature type="transmembrane region" description="Helical" evidence="6">
    <location>
        <begin position="127"/>
        <end position="145"/>
    </location>
</feature>
<evidence type="ECO:0000256" key="5">
    <source>
        <dbReference type="ARBA" id="ARBA00023136"/>
    </source>
</evidence>
<evidence type="ECO:0000256" key="2">
    <source>
        <dbReference type="ARBA" id="ARBA00022475"/>
    </source>
</evidence>
<feature type="transmembrane region" description="Helical" evidence="6">
    <location>
        <begin position="157"/>
        <end position="181"/>
    </location>
</feature>
<evidence type="ECO:0000256" key="4">
    <source>
        <dbReference type="ARBA" id="ARBA00022989"/>
    </source>
</evidence>
<feature type="transmembrane region" description="Helical" evidence="6">
    <location>
        <begin position="190"/>
        <end position="212"/>
    </location>
</feature>